<dbReference type="InterPro" id="IPR031248">
    <property type="entry name" value="RNF213"/>
</dbReference>
<keyword evidence="1" id="KW-0436">Ligase</keyword>
<proteinExistence type="predicted"/>
<dbReference type="OrthoDB" id="6142015at2759"/>
<protein>
    <submittedName>
        <fullName evidence="1">E3 ubiquitin-ligase RNF213-like</fullName>
        <ecNumber evidence="1">3.6.1.15</ecNumber>
        <ecNumber evidence="1">3.6.1.3</ecNumber>
    </submittedName>
</protein>
<dbReference type="PANTHER" id="PTHR22605:SF16">
    <property type="entry name" value="E3 UBIQUITIN-PROTEIN LIGASE RNF213"/>
    <property type="match status" value="1"/>
</dbReference>
<dbReference type="GO" id="GO:0016874">
    <property type="term" value="F:ligase activity"/>
    <property type="evidence" value="ECO:0007669"/>
    <property type="project" value="UniProtKB-KW"/>
</dbReference>
<keyword evidence="1" id="KW-0378">Hydrolase</keyword>
<dbReference type="STRING" id="10195.A0A3M7S5Y4"/>
<reference evidence="1 2" key="1">
    <citation type="journal article" date="2018" name="Sci. Rep.">
        <title>Genomic signatures of local adaptation to the degree of environmental predictability in rotifers.</title>
        <authorList>
            <person name="Franch-Gras L."/>
            <person name="Hahn C."/>
            <person name="Garcia-Roger E.M."/>
            <person name="Carmona M.J."/>
            <person name="Serra M."/>
            <person name="Gomez A."/>
        </authorList>
    </citation>
    <scope>NUCLEOTIDE SEQUENCE [LARGE SCALE GENOMIC DNA]</scope>
    <source>
        <strain evidence="1">HYR1</strain>
    </source>
</reference>
<name>A0A3M7S5Y4_BRAPC</name>
<dbReference type="AlphaFoldDB" id="A0A3M7S5Y4"/>
<accession>A0A3M7S5Y4</accession>
<dbReference type="EC" id="3.6.1.3" evidence="1"/>
<dbReference type="GO" id="GO:0004842">
    <property type="term" value="F:ubiquitin-protein transferase activity"/>
    <property type="evidence" value="ECO:0007669"/>
    <property type="project" value="InterPro"/>
</dbReference>
<organism evidence="1 2">
    <name type="scientific">Brachionus plicatilis</name>
    <name type="common">Marine rotifer</name>
    <name type="synonym">Brachionus muelleri</name>
    <dbReference type="NCBI Taxonomy" id="10195"/>
    <lineage>
        <taxon>Eukaryota</taxon>
        <taxon>Metazoa</taxon>
        <taxon>Spiralia</taxon>
        <taxon>Gnathifera</taxon>
        <taxon>Rotifera</taxon>
        <taxon>Eurotatoria</taxon>
        <taxon>Monogononta</taxon>
        <taxon>Pseudotrocha</taxon>
        <taxon>Ploima</taxon>
        <taxon>Brachionidae</taxon>
        <taxon>Brachionus</taxon>
    </lineage>
</organism>
<evidence type="ECO:0000313" key="2">
    <source>
        <dbReference type="Proteomes" id="UP000276133"/>
    </source>
</evidence>
<dbReference type="Proteomes" id="UP000276133">
    <property type="component" value="Unassembled WGS sequence"/>
</dbReference>
<dbReference type="PANTHER" id="PTHR22605">
    <property type="entry name" value="RZ-TYPE DOMAIN-CONTAINING PROTEIN"/>
    <property type="match status" value="1"/>
</dbReference>
<gene>
    <name evidence="1" type="ORF">BpHYR1_031386</name>
</gene>
<comment type="caution">
    <text evidence="1">The sequence shown here is derived from an EMBL/GenBank/DDBJ whole genome shotgun (WGS) entry which is preliminary data.</text>
</comment>
<keyword evidence="2" id="KW-1185">Reference proteome</keyword>
<dbReference type="EC" id="3.6.1.15" evidence="1"/>
<dbReference type="EMBL" id="REGN01001991">
    <property type="protein sequence ID" value="RNA31079.1"/>
    <property type="molecule type" value="Genomic_DNA"/>
</dbReference>
<evidence type="ECO:0000313" key="1">
    <source>
        <dbReference type="EMBL" id="RNA31079.1"/>
    </source>
</evidence>
<sequence>MKFKVYNSKKIIDLSECNLDDFSINLNQIDVKESLIKRIINFDEIDKTKIEKFKYFIEFCKENTYLLFYIQESINGFHKPVELKCFLDQILDDAFFKFNKLGEDLKNGKLDLKYFSNDIAKIGKNLKIEKENELYKTELVKAMDHVKMSEKEIEFRLKQLKHFLNLPKIKEISELLLEIKKKENLNSNFGPLEQIHQSLEETQNQFRSLDDITSSSMKLFESLDKLSDEKFVKCLRKYVEHFKFIEWLRSNASNLNELKLLCEFASQSENEGALEVVRVQSLLLVGTGFAPLIYDMKKDCSYDQMIRHIKQIFNNFSRNRELPEKIDAISKEKNWLKDIKESMGNTEANSLKQADRINKFGIFDFGLKANSKIDNLSLDDVFRVTVPRSKDSEQKSYSFNQLRDLQDKLALVVGKDETDQEIIEYFESNRL</sequence>
<dbReference type="GO" id="GO:0016887">
    <property type="term" value="F:ATP hydrolysis activity"/>
    <property type="evidence" value="ECO:0007669"/>
    <property type="project" value="InterPro"/>
</dbReference>